<dbReference type="PROSITE" id="PS51186">
    <property type="entry name" value="GNAT"/>
    <property type="match status" value="1"/>
</dbReference>
<evidence type="ECO:0000313" key="2">
    <source>
        <dbReference type="EMBL" id="ALA58451.1"/>
    </source>
</evidence>
<dbReference type="PATRIC" id="fig|42253.5.peg.2006"/>
<dbReference type="STRING" id="42253.NITMOv2_2034"/>
<evidence type="ECO:0000313" key="3">
    <source>
        <dbReference type="Proteomes" id="UP000069205"/>
    </source>
</evidence>
<proteinExistence type="predicted"/>
<dbReference type="EMBL" id="CP011801">
    <property type="protein sequence ID" value="ALA58451.1"/>
    <property type="molecule type" value="Genomic_DNA"/>
</dbReference>
<dbReference type="InterPro" id="IPR000182">
    <property type="entry name" value="GNAT_dom"/>
</dbReference>
<dbReference type="SUPFAM" id="SSF55729">
    <property type="entry name" value="Acyl-CoA N-acyltransferases (Nat)"/>
    <property type="match status" value="1"/>
</dbReference>
<feature type="domain" description="N-acetyltransferase" evidence="1">
    <location>
        <begin position="3"/>
        <end position="159"/>
    </location>
</feature>
<keyword evidence="3" id="KW-1185">Reference proteome</keyword>
<dbReference type="Pfam" id="PF13508">
    <property type="entry name" value="Acetyltransf_7"/>
    <property type="match status" value="1"/>
</dbReference>
<reference evidence="2 3" key="1">
    <citation type="journal article" date="2015" name="Proc. Natl. Acad. Sci. U.S.A.">
        <title>Expanded metabolic versatility of ubiquitous nitrite-oxidizing bacteria from the genus Nitrospira.</title>
        <authorList>
            <person name="Koch H."/>
            <person name="Lucker S."/>
            <person name="Albertsen M."/>
            <person name="Kitzinger K."/>
            <person name="Herbold C."/>
            <person name="Spieck E."/>
            <person name="Nielsen P.H."/>
            <person name="Wagner M."/>
            <person name="Daims H."/>
        </authorList>
    </citation>
    <scope>NUCLEOTIDE SEQUENCE [LARGE SCALE GENOMIC DNA]</scope>
    <source>
        <strain evidence="2 3">NSP M-1</strain>
    </source>
</reference>
<keyword evidence="2" id="KW-0808">Transferase</keyword>
<dbReference type="Proteomes" id="UP000069205">
    <property type="component" value="Chromosome"/>
</dbReference>
<dbReference type="RefSeq" id="WP_053379618.1">
    <property type="nucleotide sequence ID" value="NZ_CP011801.1"/>
</dbReference>
<dbReference type="AlphaFoldDB" id="A0A0K2GBX2"/>
<dbReference type="OrthoDB" id="9789605at2"/>
<dbReference type="EC" id="2.3.1.-" evidence="2"/>
<gene>
    <name evidence="2" type="ORF">NITMOv2_2034</name>
</gene>
<protein>
    <submittedName>
        <fullName evidence="2">Putative Acetyltransferase, GNAT family</fullName>
        <ecNumber evidence="2">2.3.1.-</ecNumber>
    </submittedName>
</protein>
<accession>A0A0K2GBX2</accession>
<sequence length="159" mass="17885">MRIDIHQAQADDAPVITKMVGELLGEIMTAIGEPVFGFDPVATERRARTWMADGSSLVWLARDSESRQIVGFMAFYEGYALYAEGAFGTMSELFVRRAFRSQGVGAALIHEAKRVAKARRWTRIEVTTPPLPQFDRTYEFYTRHGFTVSGGRKMKVTVT</sequence>
<dbReference type="InterPro" id="IPR016181">
    <property type="entry name" value="Acyl_CoA_acyltransferase"/>
</dbReference>
<organism evidence="2 3">
    <name type="scientific">Nitrospira moscoviensis</name>
    <dbReference type="NCBI Taxonomy" id="42253"/>
    <lineage>
        <taxon>Bacteria</taxon>
        <taxon>Pseudomonadati</taxon>
        <taxon>Nitrospirota</taxon>
        <taxon>Nitrospiria</taxon>
        <taxon>Nitrospirales</taxon>
        <taxon>Nitrospiraceae</taxon>
        <taxon>Nitrospira</taxon>
    </lineage>
</organism>
<keyword evidence="2" id="KW-0012">Acyltransferase</keyword>
<dbReference type="KEGG" id="nmv:NITMOv2_2034"/>
<dbReference type="Gene3D" id="3.40.630.30">
    <property type="match status" value="1"/>
</dbReference>
<dbReference type="GO" id="GO:0016747">
    <property type="term" value="F:acyltransferase activity, transferring groups other than amino-acyl groups"/>
    <property type="evidence" value="ECO:0007669"/>
    <property type="project" value="InterPro"/>
</dbReference>
<dbReference type="CDD" id="cd04301">
    <property type="entry name" value="NAT_SF"/>
    <property type="match status" value="1"/>
</dbReference>
<evidence type="ECO:0000259" key="1">
    <source>
        <dbReference type="PROSITE" id="PS51186"/>
    </source>
</evidence>
<name>A0A0K2GBX2_NITMO</name>